<dbReference type="InterPro" id="IPR027417">
    <property type="entry name" value="P-loop_NTPase"/>
</dbReference>
<dbReference type="RefSeq" id="XP_013265297.1">
    <property type="nucleotide sequence ID" value="XM_013409843.1"/>
</dbReference>
<dbReference type="Proteomes" id="UP000027920">
    <property type="component" value="Unassembled WGS sequence"/>
</dbReference>
<proteinExistence type="predicted"/>
<protein>
    <submittedName>
        <fullName evidence="1">Uncharacterized protein</fullName>
    </submittedName>
</protein>
<gene>
    <name evidence="1" type="ORF">A1O9_00680</name>
</gene>
<comment type="caution">
    <text evidence="1">The sequence shown here is derived from an EMBL/GenBank/DDBJ whole genome shotgun (WGS) entry which is preliminary data.</text>
</comment>
<dbReference type="VEuPathDB" id="FungiDB:A1O9_00680"/>
<sequence>MAGSGKTQLALRYCERQSARRRFIFWINAESEQSTRRAFSSLADDFAAQSHIVMTSSDLDAKVRYAVRSMSDLKSPWILVFDNYDDPASFPGLRSFMPSITSSACGTVLVTSRHLDVVRLGGSKIEVGPMEEEEGIDLLLARACPLVSTENRNLARPIVCRLGGLALALDQAGSYLQKTRIPLPDFNEHFEAQKNYMLRHTPLLWNYTRQSGEGETESRLNVFTTWELSFKFLQRISRPYQVDFTMLLGFLHCTSISEKLFRIHHKSICLPLESEGATAEFTNSGSQTWSEGFTDQVGRWNWISFRTFLSTLHNLSLIQGFSVIEDKICLFALHPVVADWIKLRVDICARKRYTIEAASICHSVIVSDELSEFSPKDKQDLLRHMDECLKNEAFDRAELCSQTIIVNSFADFYHSQGRYEQAAGLYQQLLEHPFCVDPIQQARINHVLAILYHSLGRYQDAESLHRRVLAEREAHLGRAHKETLCTIESLANLYRSGGRYSEAENLYTEVLKERENLLGVDDPDTMQVVSELANNRRSEGRYEDAENLYRRALAVYESKLGHHHSTTITLVNDMASCFQSQGRYFDAEVMYLRALKERRTNLGDTHPDTLWTMADLANNFQSQGRYHEAETLYRKTVSCDELVYGMDHPETLWALDGLANVVRQQHHYDEAQSLYERALSGREKRLGFNHHNTLRTLVGLGLVFGEQGKLDEAEPLYERALQGFRQQFGPDHPKTLNVIHILAQNYASKGAYTEAEELYLTALAGLNIRLGPDHARTLQVAHHLETLSCIPESQLHTSCS</sequence>
<keyword evidence="2" id="KW-1185">Reference proteome</keyword>
<dbReference type="GeneID" id="25275631"/>
<reference evidence="1 2" key="1">
    <citation type="submission" date="2013-03" db="EMBL/GenBank/DDBJ databases">
        <title>The Genome Sequence of Exophiala aquamarina CBS 119918.</title>
        <authorList>
            <consortium name="The Broad Institute Genomics Platform"/>
            <person name="Cuomo C."/>
            <person name="de Hoog S."/>
            <person name="Gorbushina A."/>
            <person name="Walker B."/>
            <person name="Young S.K."/>
            <person name="Zeng Q."/>
            <person name="Gargeya S."/>
            <person name="Fitzgerald M."/>
            <person name="Haas B."/>
            <person name="Abouelleil A."/>
            <person name="Allen A.W."/>
            <person name="Alvarado L."/>
            <person name="Arachchi H.M."/>
            <person name="Berlin A.M."/>
            <person name="Chapman S.B."/>
            <person name="Gainer-Dewar J."/>
            <person name="Goldberg J."/>
            <person name="Griggs A."/>
            <person name="Gujja S."/>
            <person name="Hansen M."/>
            <person name="Howarth C."/>
            <person name="Imamovic A."/>
            <person name="Ireland A."/>
            <person name="Larimer J."/>
            <person name="McCowan C."/>
            <person name="Murphy C."/>
            <person name="Pearson M."/>
            <person name="Poon T.W."/>
            <person name="Priest M."/>
            <person name="Roberts A."/>
            <person name="Saif S."/>
            <person name="Shea T."/>
            <person name="Sisk P."/>
            <person name="Sykes S."/>
            <person name="Wortman J."/>
            <person name="Nusbaum C."/>
            <person name="Birren B."/>
        </authorList>
    </citation>
    <scope>NUCLEOTIDE SEQUENCE [LARGE SCALE GENOMIC DNA]</scope>
    <source>
        <strain evidence="1 2">CBS 119918</strain>
    </source>
</reference>
<dbReference type="AlphaFoldDB" id="A0A072PSH0"/>
<accession>A0A072PSH0</accession>
<dbReference type="OrthoDB" id="4120469at2759"/>
<dbReference type="Pfam" id="PF13374">
    <property type="entry name" value="TPR_10"/>
    <property type="match status" value="2"/>
</dbReference>
<dbReference type="Gene3D" id="1.25.40.10">
    <property type="entry name" value="Tetratricopeptide repeat domain"/>
    <property type="match status" value="2"/>
</dbReference>
<dbReference type="HOGENOM" id="CLU_000288_125_8_1"/>
<dbReference type="InterPro" id="IPR011990">
    <property type="entry name" value="TPR-like_helical_dom_sf"/>
</dbReference>
<evidence type="ECO:0000313" key="2">
    <source>
        <dbReference type="Proteomes" id="UP000027920"/>
    </source>
</evidence>
<dbReference type="STRING" id="1182545.A0A072PSH0"/>
<organism evidence="1 2">
    <name type="scientific">Exophiala aquamarina CBS 119918</name>
    <dbReference type="NCBI Taxonomy" id="1182545"/>
    <lineage>
        <taxon>Eukaryota</taxon>
        <taxon>Fungi</taxon>
        <taxon>Dikarya</taxon>
        <taxon>Ascomycota</taxon>
        <taxon>Pezizomycotina</taxon>
        <taxon>Eurotiomycetes</taxon>
        <taxon>Chaetothyriomycetidae</taxon>
        <taxon>Chaetothyriales</taxon>
        <taxon>Herpotrichiellaceae</taxon>
        <taxon>Exophiala</taxon>
    </lineage>
</organism>
<dbReference type="EMBL" id="AMGV01000001">
    <property type="protein sequence ID" value="KEF62707.1"/>
    <property type="molecule type" value="Genomic_DNA"/>
</dbReference>
<dbReference type="SUPFAM" id="SSF48452">
    <property type="entry name" value="TPR-like"/>
    <property type="match status" value="1"/>
</dbReference>
<dbReference type="PANTHER" id="PTHR46082">
    <property type="entry name" value="ATP/GTP-BINDING PROTEIN-RELATED"/>
    <property type="match status" value="1"/>
</dbReference>
<dbReference type="PANTHER" id="PTHR46082:SF6">
    <property type="entry name" value="AAA+ ATPASE DOMAIN-CONTAINING PROTEIN-RELATED"/>
    <property type="match status" value="1"/>
</dbReference>
<name>A0A072PSH0_9EURO</name>
<dbReference type="InterPro" id="IPR053137">
    <property type="entry name" value="NLR-like"/>
</dbReference>
<evidence type="ECO:0000313" key="1">
    <source>
        <dbReference type="EMBL" id="KEF62707.1"/>
    </source>
</evidence>
<dbReference type="SUPFAM" id="SSF52540">
    <property type="entry name" value="P-loop containing nucleoside triphosphate hydrolases"/>
    <property type="match status" value="1"/>
</dbReference>
<dbReference type="InterPro" id="IPR019734">
    <property type="entry name" value="TPR_rpt"/>
</dbReference>
<dbReference type="Gene3D" id="3.40.50.300">
    <property type="entry name" value="P-loop containing nucleotide triphosphate hydrolases"/>
    <property type="match status" value="1"/>
</dbReference>
<dbReference type="SMART" id="SM00028">
    <property type="entry name" value="TPR"/>
    <property type="match status" value="7"/>
</dbReference>
<dbReference type="Pfam" id="PF13176">
    <property type="entry name" value="TPR_7"/>
    <property type="match status" value="1"/>
</dbReference>
<dbReference type="Pfam" id="PF13424">
    <property type="entry name" value="TPR_12"/>
    <property type="match status" value="3"/>
</dbReference>